<organism evidence="1 2">
    <name type="scientific">Rossellomorea marisflavi</name>
    <dbReference type="NCBI Taxonomy" id="189381"/>
    <lineage>
        <taxon>Bacteria</taxon>
        <taxon>Bacillati</taxon>
        <taxon>Bacillota</taxon>
        <taxon>Bacilli</taxon>
        <taxon>Bacillales</taxon>
        <taxon>Bacillaceae</taxon>
        <taxon>Rossellomorea</taxon>
    </lineage>
</organism>
<sequence length="60" mass="6837">MDKKHEFLPDSMNEGRDKAFVDVDRFINEGMSGGSVHLRDQIANIEEAIDMPSHEEPPRP</sequence>
<gene>
    <name evidence="1" type="ORF">AF331_08570</name>
</gene>
<dbReference type="Proteomes" id="UP000037405">
    <property type="component" value="Unassembled WGS sequence"/>
</dbReference>
<reference evidence="2" key="1">
    <citation type="submission" date="2015-07" db="EMBL/GenBank/DDBJ databases">
        <title>Fjat-14235 jcm11544.</title>
        <authorList>
            <person name="Liu B."/>
            <person name="Wang J."/>
            <person name="Zhu Y."/>
            <person name="Liu G."/>
            <person name="Chen Q."/>
            <person name="Chen Z."/>
            <person name="Lan J."/>
            <person name="Che J."/>
            <person name="Ge C."/>
            <person name="Shi H."/>
            <person name="Pan Z."/>
            <person name="Liu X."/>
        </authorList>
    </citation>
    <scope>NUCLEOTIDE SEQUENCE [LARGE SCALE GENOMIC DNA]</scope>
    <source>
        <strain evidence="2">JCM 11544</strain>
    </source>
</reference>
<keyword evidence="2" id="KW-1185">Reference proteome</keyword>
<accession>A0A0M0GRU7</accession>
<dbReference type="RefSeq" id="WP_053427632.1">
    <property type="nucleotide sequence ID" value="NZ_JAMQJB010000012.1"/>
</dbReference>
<protein>
    <submittedName>
        <fullName evidence="1">Uncharacterized protein</fullName>
    </submittedName>
</protein>
<evidence type="ECO:0000313" key="2">
    <source>
        <dbReference type="Proteomes" id="UP000037405"/>
    </source>
</evidence>
<dbReference type="STRING" id="189381.GCA_900166615_02538"/>
<proteinExistence type="predicted"/>
<comment type="caution">
    <text evidence="1">The sequence shown here is derived from an EMBL/GenBank/DDBJ whole genome shotgun (WGS) entry which is preliminary data.</text>
</comment>
<dbReference type="AlphaFoldDB" id="A0A0M0GRU7"/>
<dbReference type="PATRIC" id="fig|189381.12.peg.1890"/>
<evidence type="ECO:0000313" key="1">
    <source>
        <dbReference type="EMBL" id="KON92478.1"/>
    </source>
</evidence>
<dbReference type="OrthoDB" id="2454402at2"/>
<dbReference type="EMBL" id="LGUE01000001">
    <property type="protein sequence ID" value="KON92478.1"/>
    <property type="molecule type" value="Genomic_DNA"/>
</dbReference>
<name>A0A0M0GRU7_9BACI</name>